<reference evidence="1" key="1">
    <citation type="submission" date="2022-08" db="EMBL/GenBank/DDBJ databases">
        <title>Genome Sequence of Lecanicillium fungicola.</title>
        <authorList>
            <person name="Buettner E."/>
        </authorList>
    </citation>
    <scope>NUCLEOTIDE SEQUENCE</scope>
    <source>
        <strain evidence="1">Babe33</strain>
    </source>
</reference>
<comment type="caution">
    <text evidence="1">The sequence shown here is derived from an EMBL/GenBank/DDBJ whole genome shotgun (WGS) entry which is preliminary data.</text>
</comment>
<dbReference type="Proteomes" id="UP001143910">
    <property type="component" value="Unassembled WGS sequence"/>
</dbReference>
<evidence type="ECO:0000313" key="2">
    <source>
        <dbReference type="Proteomes" id="UP001143910"/>
    </source>
</evidence>
<accession>A0ACC1NLD9</accession>
<evidence type="ECO:0000313" key="1">
    <source>
        <dbReference type="EMBL" id="KAJ2979401.1"/>
    </source>
</evidence>
<protein>
    <submittedName>
        <fullName evidence="1">Uncharacterized protein</fullName>
    </submittedName>
</protein>
<organism evidence="1 2">
    <name type="scientific">Zarea fungicola</name>
    <dbReference type="NCBI Taxonomy" id="93591"/>
    <lineage>
        <taxon>Eukaryota</taxon>
        <taxon>Fungi</taxon>
        <taxon>Dikarya</taxon>
        <taxon>Ascomycota</taxon>
        <taxon>Pezizomycotina</taxon>
        <taxon>Sordariomycetes</taxon>
        <taxon>Hypocreomycetidae</taxon>
        <taxon>Hypocreales</taxon>
        <taxon>Cordycipitaceae</taxon>
        <taxon>Zarea</taxon>
    </lineage>
</organism>
<gene>
    <name evidence="1" type="ORF">NQ176_g3271</name>
</gene>
<dbReference type="EMBL" id="JANJQO010000287">
    <property type="protein sequence ID" value="KAJ2979401.1"/>
    <property type="molecule type" value="Genomic_DNA"/>
</dbReference>
<proteinExistence type="predicted"/>
<name>A0ACC1NLD9_9HYPO</name>
<sequence length="538" mass="59030">MVQIAEPIEQILADLPAKYRGPGGAVAVVKDGELLGEKVWGFADLHLGIPMGNDTVLPICSISKQMTCGLLTDLELNPTPAMVARGEDASKQFADQLSKVLGKELVEGNGLTLQLLCNNQSGLRDYWALTVLWGARPETPFSIEKHGPQMLQRLKSFHFEPGTQYSYANTNFYVVARVIEQVTGQKLADLLRERIFEPACMKSAFLCADTSTHPGPCIGYEGTEKDGFYPGDNRIEWAGDAGIVASLSDMISYEKFVDSNRDNAKSWYHANSQRQHFKDGAASDYGYGLSQHKLGNVTVIGHGGALRGYRLNRIYAPESRISVVALLNEEHATAGKICDYVTERLLAIPATKYAQVEANPAWIGTYLDPESHLALTISEEKEGKLSFGYHRAAETLTPIEANRAVSRDVTATLDGDVIQVTLPTDNRKIRANRVPATKQRPDFSDFHGEYRCAEIDSVFHCSGTDGMLYGSFDGFIGKGPIHLIRPLAEDVYALACPRAMDSSPPGDWTIVAHRDANGQVTSVSIGCWLARKLEFVKV</sequence>
<keyword evidence="2" id="KW-1185">Reference proteome</keyword>